<dbReference type="RefSeq" id="XP_060333773.1">
    <property type="nucleotide sequence ID" value="XM_060472509.1"/>
</dbReference>
<comment type="caution">
    <text evidence="1">The sequence shown here is derived from an EMBL/GenBank/DDBJ whole genome shotgun (WGS) entry which is preliminary data.</text>
</comment>
<dbReference type="Proteomes" id="UP001175211">
    <property type="component" value="Unassembled WGS sequence"/>
</dbReference>
<dbReference type="AlphaFoldDB" id="A0AA39NAH2"/>
<dbReference type="EMBL" id="JAUEPS010000010">
    <property type="protein sequence ID" value="KAK0462035.1"/>
    <property type="molecule type" value="Genomic_DNA"/>
</dbReference>
<organism evidence="1 2">
    <name type="scientific">Armillaria tabescens</name>
    <name type="common">Ringless honey mushroom</name>
    <name type="synonym">Agaricus tabescens</name>
    <dbReference type="NCBI Taxonomy" id="1929756"/>
    <lineage>
        <taxon>Eukaryota</taxon>
        <taxon>Fungi</taxon>
        <taxon>Dikarya</taxon>
        <taxon>Basidiomycota</taxon>
        <taxon>Agaricomycotina</taxon>
        <taxon>Agaricomycetes</taxon>
        <taxon>Agaricomycetidae</taxon>
        <taxon>Agaricales</taxon>
        <taxon>Marasmiineae</taxon>
        <taxon>Physalacriaceae</taxon>
        <taxon>Desarmillaria</taxon>
    </lineage>
</organism>
<proteinExistence type="predicted"/>
<sequence length="371" mass="42830">MSGICLVSRRLILPRWHFSSCNIARSHDFPILWSPTSAAPDNALALHVGPLDFGMSVIENLPRFRHLQHIQFEKYTMAQFDDRRITDALSRCPVKTASFTSSTFRNRHHLYTFLRHFPMLEELSCADLHFKAKTRPREAREIVQRIGPSLRKVTIDNDDDLWHAALDGSSFGPIDKLQKVTIMDVKLDDLAKVDQFLRRTKNSLEEFSMRHLHILGHARGTHMRWKALREHFVLSHLRRLCVDIHGKEKNTGLPATEIVLKWWLSMLQDAAKKDEALRLENLTITVGVARSVNYIQRAGGSLWQELDRCLTQNQFSSFKSLRVVIKVFSPLLPQRGESRRQMILDNCPRLQEKGMIDVVVQSVELPQESVE</sequence>
<evidence type="ECO:0000313" key="1">
    <source>
        <dbReference type="EMBL" id="KAK0462035.1"/>
    </source>
</evidence>
<name>A0AA39NAH2_ARMTA</name>
<accession>A0AA39NAH2</accession>
<keyword evidence="2" id="KW-1185">Reference proteome</keyword>
<evidence type="ECO:0000313" key="2">
    <source>
        <dbReference type="Proteomes" id="UP001175211"/>
    </source>
</evidence>
<dbReference type="GeneID" id="85356057"/>
<protein>
    <submittedName>
        <fullName evidence="1">Uncharacterized protein</fullName>
    </submittedName>
</protein>
<reference evidence="1" key="1">
    <citation type="submission" date="2023-06" db="EMBL/GenBank/DDBJ databases">
        <authorList>
            <consortium name="Lawrence Berkeley National Laboratory"/>
            <person name="Ahrendt S."/>
            <person name="Sahu N."/>
            <person name="Indic B."/>
            <person name="Wong-Bajracharya J."/>
            <person name="Merenyi Z."/>
            <person name="Ke H.-M."/>
            <person name="Monk M."/>
            <person name="Kocsube S."/>
            <person name="Drula E."/>
            <person name="Lipzen A."/>
            <person name="Balint B."/>
            <person name="Henrissat B."/>
            <person name="Andreopoulos B."/>
            <person name="Martin F.M."/>
            <person name="Harder C.B."/>
            <person name="Rigling D."/>
            <person name="Ford K.L."/>
            <person name="Foster G.D."/>
            <person name="Pangilinan J."/>
            <person name="Papanicolaou A."/>
            <person name="Barry K."/>
            <person name="LaButti K."/>
            <person name="Viragh M."/>
            <person name="Koriabine M."/>
            <person name="Yan M."/>
            <person name="Riley R."/>
            <person name="Champramary S."/>
            <person name="Plett K.L."/>
            <person name="Tsai I.J."/>
            <person name="Slot J."/>
            <person name="Sipos G."/>
            <person name="Plett J."/>
            <person name="Nagy L.G."/>
            <person name="Grigoriev I.V."/>
        </authorList>
    </citation>
    <scope>NUCLEOTIDE SEQUENCE</scope>
    <source>
        <strain evidence="1">CCBAS 213</strain>
    </source>
</reference>
<gene>
    <name evidence="1" type="ORF">EV420DRAFT_1528466</name>
</gene>